<sequence>MFYPDEWRTVERFKPSADDEATQFLWETYLDQAQTYDKLLLEGWKGDMEGMILFSALYSAILTALLIESYPRLQEDPADATVAILVQMSQQLAFLSNGTAFTYESRPPFELDTPSVVCNTL</sequence>
<feature type="non-terminal residue" evidence="2">
    <location>
        <position position="121"/>
    </location>
</feature>
<dbReference type="AlphaFoldDB" id="A0A4S8MPG9"/>
<keyword evidence="3" id="KW-1185">Reference proteome</keyword>
<dbReference type="OrthoDB" id="3235960at2759"/>
<dbReference type="InterPro" id="IPR045338">
    <property type="entry name" value="DUF6535"/>
</dbReference>
<evidence type="ECO:0000313" key="2">
    <source>
        <dbReference type="EMBL" id="THV04805.1"/>
    </source>
</evidence>
<dbReference type="EMBL" id="ML179053">
    <property type="protein sequence ID" value="THV04805.1"/>
    <property type="molecule type" value="Genomic_DNA"/>
</dbReference>
<reference evidence="2 3" key="1">
    <citation type="journal article" date="2019" name="Nat. Ecol. Evol.">
        <title>Megaphylogeny resolves global patterns of mushroom evolution.</title>
        <authorList>
            <person name="Varga T."/>
            <person name="Krizsan K."/>
            <person name="Foldi C."/>
            <person name="Dima B."/>
            <person name="Sanchez-Garcia M."/>
            <person name="Sanchez-Ramirez S."/>
            <person name="Szollosi G.J."/>
            <person name="Szarkandi J.G."/>
            <person name="Papp V."/>
            <person name="Albert L."/>
            <person name="Andreopoulos W."/>
            <person name="Angelini C."/>
            <person name="Antonin V."/>
            <person name="Barry K.W."/>
            <person name="Bougher N.L."/>
            <person name="Buchanan P."/>
            <person name="Buyck B."/>
            <person name="Bense V."/>
            <person name="Catcheside P."/>
            <person name="Chovatia M."/>
            <person name="Cooper J."/>
            <person name="Damon W."/>
            <person name="Desjardin D."/>
            <person name="Finy P."/>
            <person name="Geml J."/>
            <person name="Haridas S."/>
            <person name="Hughes K."/>
            <person name="Justo A."/>
            <person name="Karasinski D."/>
            <person name="Kautmanova I."/>
            <person name="Kiss B."/>
            <person name="Kocsube S."/>
            <person name="Kotiranta H."/>
            <person name="LaButti K.M."/>
            <person name="Lechner B.E."/>
            <person name="Liimatainen K."/>
            <person name="Lipzen A."/>
            <person name="Lukacs Z."/>
            <person name="Mihaltcheva S."/>
            <person name="Morgado L.N."/>
            <person name="Niskanen T."/>
            <person name="Noordeloos M.E."/>
            <person name="Ohm R.A."/>
            <person name="Ortiz-Santana B."/>
            <person name="Ovrebo C."/>
            <person name="Racz N."/>
            <person name="Riley R."/>
            <person name="Savchenko A."/>
            <person name="Shiryaev A."/>
            <person name="Soop K."/>
            <person name="Spirin V."/>
            <person name="Szebenyi C."/>
            <person name="Tomsovsky M."/>
            <person name="Tulloss R.E."/>
            <person name="Uehling J."/>
            <person name="Grigoriev I.V."/>
            <person name="Vagvolgyi C."/>
            <person name="Papp T."/>
            <person name="Martin F.M."/>
            <person name="Miettinen O."/>
            <person name="Hibbett D.S."/>
            <person name="Nagy L.G."/>
        </authorList>
    </citation>
    <scope>NUCLEOTIDE SEQUENCE [LARGE SCALE GENOMIC DNA]</scope>
    <source>
        <strain evidence="2 3">CBS 962.96</strain>
    </source>
</reference>
<dbReference type="Pfam" id="PF20153">
    <property type="entry name" value="DUF6535"/>
    <property type="match status" value="1"/>
</dbReference>
<proteinExistence type="predicted"/>
<feature type="domain" description="DUF6535" evidence="1">
    <location>
        <begin position="26"/>
        <end position="121"/>
    </location>
</feature>
<evidence type="ECO:0000313" key="3">
    <source>
        <dbReference type="Proteomes" id="UP000297245"/>
    </source>
</evidence>
<dbReference type="Proteomes" id="UP000297245">
    <property type="component" value="Unassembled WGS sequence"/>
</dbReference>
<evidence type="ECO:0000259" key="1">
    <source>
        <dbReference type="Pfam" id="PF20153"/>
    </source>
</evidence>
<organism evidence="2 3">
    <name type="scientific">Dendrothele bispora (strain CBS 962.96)</name>
    <dbReference type="NCBI Taxonomy" id="1314807"/>
    <lineage>
        <taxon>Eukaryota</taxon>
        <taxon>Fungi</taxon>
        <taxon>Dikarya</taxon>
        <taxon>Basidiomycota</taxon>
        <taxon>Agaricomycotina</taxon>
        <taxon>Agaricomycetes</taxon>
        <taxon>Agaricomycetidae</taxon>
        <taxon>Agaricales</taxon>
        <taxon>Agaricales incertae sedis</taxon>
        <taxon>Dendrothele</taxon>
    </lineage>
</organism>
<accession>A0A4S8MPG9</accession>
<gene>
    <name evidence="2" type="ORF">K435DRAFT_648745</name>
</gene>
<protein>
    <recommendedName>
        <fullName evidence="1">DUF6535 domain-containing protein</fullName>
    </recommendedName>
</protein>
<name>A0A4S8MPG9_DENBC</name>